<protein>
    <submittedName>
        <fullName evidence="8">TCP family transcription factor</fullName>
    </submittedName>
</protein>
<dbReference type="InterPro" id="IPR017887">
    <property type="entry name" value="TF_TCP_subgr"/>
</dbReference>
<sequence length="648" mass="68327">MGYPSKPPTLPHQMDLSNFQSTNNNKKQQQQQQSNTSNNNTSHHQLHQHLLHPHPHHHHQQQPKQQQSSPSSQFVVPFDGSRSSSGAAAGGGGGGGPPFMGSISIQAGLTSTHTPTTTSATVSAQPPAPSSSSLSSSSSSSPSSTSTSTAPPPHLVDASLAIATRSDSHPSTRPAPLDSVKKNQIHQQQLTISPTSTTTATPPAPPAAAAATQVVKRSTKDRHTKVEGRGRRIRMPATCAARVFQLTRELSHKSDGETIEWLLQQAEPAIIAATGTGTIPANFSSLNISLRSSGSTLSAPPSKSASHSFPGALALAHHPHYDEGFPHSGLLGFHQHHQQHQQQHHHHHHQQHQSPLMTADQIAEALPSGGGDSGGGDSTDSYMRKRFREDLFKDDNQGRGEGSSGGGGSPSGNKAFKSSGGLQLQKQQQGSEGEAGPSGLLRPPSNILPPTAMWAVAPAPNSGTAGSTFWMLPVTAGAGGPSMPTGTSGAGPSEAAQMWTFPSAPATHGSTLQAPLHFMPRFNLPSSLEFQQAGSRGSPLQLGSMLMQQQPSQHLGLGVADSNLGMLAALNASYSRGGLNMNSEHHQQNHPLDHHHHQQQHHQPQTTDSGDEAPNNLEVEFEMMGCECLKISMGYGHIGVEKNPKISM</sequence>
<evidence type="ECO:0000259" key="7">
    <source>
        <dbReference type="PROSITE" id="PS51369"/>
    </source>
</evidence>
<comment type="subcellular location">
    <subcellularLocation>
        <location evidence="1">Nucleus</location>
    </subcellularLocation>
</comment>
<accession>A0A4Y1QWD4</accession>
<feature type="compositionally biased region" description="Gly residues" evidence="6">
    <location>
        <begin position="88"/>
        <end position="98"/>
    </location>
</feature>
<dbReference type="GO" id="GO:0005634">
    <property type="term" value="C:nucleus"/>
    <property type="evidence" value="ECO:0007669"/>
    <property type="project" value="UniProtKB-SubCell"/>
</dbReference>
<evidence type="ECO:0000256" key="1">
    <source>
        <dbReference type="ARBA" id="ARBA00004123"/>
    </source>
</evidence>
<feature type="region of interest" description="Disordered" evidence="6">
    <location>
        <begin position="1"/>
        <end position="205"/>
    </location>
</feature>
<keyword evidence="5" id="KW-0539">Nucleus</keyword>
<gene>
    <name evidence="8" type="ORF">Prudu_004896</name>
</gene>
<evidence type="ECO:0000256" key="3">
    <source>
        <dbReference type="ARBA" id="ARBA00023125"/>
    </source>
</evidence>
<feature type="compositionally biased region" description="Low complexity" evidence="6">
    <location>
        <begin position="193"/>
        <end position="205"/>
    </location>
</feature>
<dbReference type="Pfam" id="PF03634">
    <property type="entry name" value="TCP"/>
    <property type="match status" value="1"/>
</dbReference>
<dbReference type="PANTHER" id="PTHR31072">
    <property type="entry name" value="TRANSCRIPTION FACTOR TCP4-RELATED"/>
    <property type="match status" value="1"/>
</dbReference>
<dbReference type="GO" id="GO:0003700">
    <property type="term" value="F:DNA-binding transcription factor activity"/>
    <property type="evidence" value="ECO:0007669"/>
    <property type="project" value="InterPro"/>
</dbReference>
<feature type="region of interest" description="Disordered" evidence="6">
    <location>
        <begin position="210"/>
        <end position="229"/>
    </location>
</feature>
<evidence type="ECO:0000313" key="8">
    <source>
        <dbReference type="EMBL" id="BBG96171.1"/>
    </source>
</evidence>
<feature type="domain" description="TCP" evidence="7">
    <location>
        <begin position="219"/>
        <end position="273"/>
    </location>
</feature>
<organism evidence="8">
    <name type="scientific">Prunus dulcis</name>
    <name type="common">Almond</name>
    <name type="synonym">Amygdalus dulcis</name>
    <dbReference type="NCBI Taxonomy" id="3755"/>
    <lineage>
        <taxon>Eukaryota</taxon>
        <taxon>Viridiplantae</taxon>
        <taxon>Streptophyta</taxon>
        <taxon>Embryophyta</taxon>
        <taxon>Tracheophyta</taxon>
        <taxon>Spermatophyta</taxon>
        <taxon>Magnoliopsida</taxon>
        <taxon>eudicotyledons</taxon>
        <taxon>Gunneridae</taxon>
        <taxon>Pentapetalae</taxon>
        <taxon>rosids</taxon>
        <taxon>fabids</taxon>
        <taxon>Rosales</taxon>
        <taxon>Rosaceae</taxon>
        <taxon>Amygdaloideae</taxon>
        <taxon>Amygdaleae</taxon>
        <taxon>Prunus</taxon>
    </lineage>
</organism>
<reference evidence="8" key="1">
    <citation type="journal article" date="2019" name="Science">
        <title>Mutation of a bHLH transcription factor allowed almond domestication.</title>
        <authorList>
            <person name="Sanchez-Perez R."/>
            <person name="Pavan S."/>
            <person name="Mazzeo R."/>
            <person name="Moldovan C."/>
            <person name="Aiese Cigliano R."/>
            <person name="Del Cueto J."/>
            <person name="Ricciardi F."/>
            <person name="Lotti C."/>
            <person name="Ricciardi L."/>
            <person name="Dicenta F."/>
            <person name="Lopez-Marques R.L."/>
            <person name="Lindberg Moller B."/>
        </authorList>
    </citation>
    <scope>NUCLEOTIDE SEQUENCE</scope>
</reference>
<feature type="compositionally biased region" description="Low complexity" evidence="6">
    <location>
        <begin position="417"/>
        <end position="434"/>
    </location>
</feature>
<evidence type="ECO:0000256" key="6">
    <source>
        <dbReference type="SAM" id="MobiDB-lite"/>
    </source>
</evidence>
<dbReference type="EMBL" id="AP019297">
    <property type="protein sequence ID" value="BBG96171.1"/>
    <property type="molecule type" value="Genomic_DNA"/>
</dbReference>
<evidence type="ECO:0000256" key="5">
    <source>
        <dbReference type="ARBA" id="ARBA00023242"/>
    </source>
</evidence>
<dbReference type="GO" id="GO:0043565">
    <property type="term" value="F:sequence-specific DNA binding"/>
    <property type="evidence" value="ECO:0007669"/>
    <property type="project" value="TreeGrafter"/>
</dbReference>
<feature type="region of interest" description="Disordered" evidence="6">
    <location>
        <begin position="325"/>
        <end position="356"/>
    </location>
</feature>
<feature type="compositionally biased region" description="Low complexity" evidence="6">
    <location>
        <begin position="20"/>
        <end position="43"/>
    </location>
</feature>
<dbReference type="AlphaFoldDB" id="A0A4Y1QWD4"/>
<feature type="compositionally biased region" description="Low complexity" evidence="6">
    <location>
        <begin position="110"/>
        <end position="149"/>
    </location>
</feature>
<keyword evidence="4" id="KW-0804">Transcription</keyword>
<proteinExistence type="predicted"/>
<keyword evidence="3" id="KW-0238">DNA-binding</keyword>
<evidence type="ECO:0000256" key="4">
    <source>
        <dbReference type="ARBA" id="ARBA00023163"/>
    </source>
</evidence>
<dbReference type="PANTHER" id="PTHR31072:SF105">
    <property type="entry name" value="TCP DOMAIN-CONTAINING PROTEIN"/>
    <property type="match status" value="1"/>
</dbReference>
<keyword evidence="2" id="KW-0805">Transcription regulation</keyword>
<evidence type="ECO:0000256" key="2">
    <source>
        <dbReference type="ARBA" id="ARBA00023015"/>
    </source>
</evidence>
<dbReference type="InterPro" id="IPR005333">
    <property type="entry name" value="Transcription_factor_TCP"/>
</dbReference>
<feature type="compositionally biased region" description="Low complexity" evidence="6">
    <location>
        <begin position="62"/>
        <end position="73"/>
    </location>
</feature>
<feature type="compositionally biased region" description="Pro residues" evidence="6">
    <location>
        <begin position="1"/>
        <end position="10"/>
    </location>
</feature>
<dbReference type="PROSITE" id="PS51369">
    <property type="entry name" value="TCP"/>
    <property type="match status" value="1"/>
</dbReference>
<name>A0A4Y1QWD4_PRUDU</name>
<feature type="compositionally biased region" description="Gly residues" evidence="6">
    <location>
        <begin position="399"/>
        <end position="410"/>
    </location>
</feature>
<feature type="compositionally biased region" description="Basic residues" evidence="6">
    <location>
        <begin position="44"/>
        <end position="61"/>
    </location>
</feature>
<feature type="compositionally biased region" description="Basic residues" evidence="6">
    <location>
        <begin position="334"/>
        <end position="351"/>
    </location>
</feature>
<feature type="region of interest" description="Disordered" evidence="6">
    <location>
        <begin position="390"/>
        <end position="447"/>
    </location>
</feature>
<feature type="region of interest" description="Disordered" evidence="6">
    <location>
        <begin position="578"/>
        <end position="614"/>
    </location>
</feature>